<dbReference type="Proteomes" id="UP000198771">
    <property type="component" value="Unassembled WGS sequence"/>
</dbReference>
<reference evidence="1 2" key="1">
    <citation type="submission" date="2016-10" db="EMBL/GenBank/DDBJ databases">
        <authorList>
            <person name="de Groot N.N."/>
        </authorList>
    </citation>
    <scope>NUCLEOTIDE SEQUENCE [LARGE SCALE GENOMIC DNA]</scope>
    <source>
        <strain evidence="1 2">ASO4-2</strain>
    </source>
</reference>
<sequence>MKRDLDLVRKLLLYFEEKPDDRAEECPLIEEYSSLEIKYHLLLMDEAGLLRCEREVTSTGRTIYVLPMSLTWQGHEFLEAARNNEFWRRAKAIVCDKSGALSFEMLKSVLLHLAKESI</sequence>
<dbReference type="OrthoDB" id="6960201at2"/>
<organism evidence="1 2">
    <name type="scientific">Desulfonatronum thiosulfatophilum</name>
    <dbReference type="NCBI Taxonomy" id="617002"/>
    <lineage>
        <taxon>Bacteria</taxon>
        <taxon>Pseudomonadati</taxon>
        <taxon>Thermodesulfobacteriota</taxon>
        <taxon>Desulfovibrionia</taxon>
        <taxon>Desulfovibrionales</taxon>
        <taxon>Desulfonatronaceae</taxon>
        <taxon>Desulfonatronum</taxon>
    </lineage>
</organism>
<dbReference type="InterPro" id="IPR019650">
    <property type="entry name" value="DUF2513"/>
</dbReference>
<accession>A0A1G6EWC8</accession>
<evidence type="ECO:0008006" key="3">
    <source>
        <dbReference type="Google" id="ProtNLM"/>
    </source>
</evidence>
<dbReference type="RefSeq" id="WP_092123951.1">
    <property type="nucleotide sequence ID" value="NZ_FMXO01000026.1"/>
</dbReference>
<protein>
    <recommendedName>
        <fullName evidence="3">DUF2513 domain-containing protein</fullName>
    </recommendedName>
</protein>
<dbReference type="EMBL" id="FMXO01000026">
    <property type="protein sequence ID" value="SDB61723.1"/>
    <property type="molecule type" value="Genomic_DNA"/>
</dbReference>
<dbReference type="AlphaFoldDB" id="A0A1G6EWC8"/>
<proteinExistence type="predicted"/>
<evidence type="ECO:0000313" key="2">
    <source>
        <dbReference type="Proteomes" id="UP000198771"/>
    </source>
</evidence>
<dbReference type="STRING" id="617002.SAMN05660653_03226"/>
<dbReference type="Pfam" id="PF10711">
    <property type="entry name" value="DUF2513"/>
    <property type="match status" value="1"/>
</dbReference>
<evidence type="ECO:0000313" key="1">
    <source>
        <dbReference type="EMBL" id="SDB61723.1"/>
    </source>
</evidence>
<gene>
    <name evidence="1" type="ORF">SAMN05660653_03226</name>
</gene>
<keyword evidence="2" id="KW-1185">Reference proteome</keyword>
<name>A0A1G6EWC8_9BACT</name>